<keyword evidence="7" id="KW-0732">Signal</keyword>
<reference evidence="13 14" key="1">
    <citation type="journal article" date="2024" name="G3 (Bethesda)">
        <title>Genome assembly of Hibiscus sabdariffa L. provides insights into metabolisms of medicinal natural products.</title>
        <authorList>
            <person name="Kim T."/>
        </authorList>
    </citation>
    <scope>NUCLEOTIDE SEQUENCE [LARGE SCALE GENOMIC DNA]</scope>
    <source>
        <strain evidence="13">TK-2024</strain>
        <tissue evidence="13">Old leaves</tissue>
    </source>
</reference>
<evidence type="ECO:0000256" key="12">
    <source>
        <dbReference type="ARBA" id="ARBA00023180"/>
    </source>
</evidence>
<evidence type="ECO:0000256" key="7">
    <source>
        <dbReference type="ARBA" id="ARBA00022729"/>
    </source>
</evidence>
<keyword evidence="9" id="KW-1133">Transmembrane helix</keyword>
<evidence type="ECO:0000256" key="5">
    <source>
        <dbReference type="ARBA" id="ARBA00022614"/>
    </source>
</evidence>
<keyword evidence="5" id="KW-0433">Leucine-rich repeat</keyword>
<sequence>MHFFIFKFPSNYFALSFEQQNPNNEVMALSGSHGPGKSQTSPLESGNLFSGNLFPELEFKNCANLVALNLSNSSLYGTGIARSLTKLEREIPFEESEAPEFISEHPFWQWQYPPEVGSTCGTLVELDLSGNGLSLRHSTHAMAKPWKQSAIRKFPHQPLSSQFHSTTLLTIFFQEQYLQISGTVRWGNNFSALVKSQGHGELGTWSSLLSSIMASVGTFLHRYSITNRATLSWLSLSFNQLTITTPADLRNLQKPSILQLSYNSFSGNIQAADLGSFKNIIWLDLGNKLPGTLELITFLANLDVSNNNLTGPIPSTGQLTTFPSSRYENNLGLKWDTITPCDHHHETIPISSDVNGKGHSIFY</sequence>
<dbReference type="PANTHER" id="PTHR27000:SF800">
    <property type="entry name" value="OS11G0197000 PROTEIN"/>
    <property type="match status" value="1"/>
</dbReference>
<evidence type="ECO:0000256" key="8">
    <source>
        <dbReference type="ARBA" id="ARBA00022737"/>
    </source>
</evidence>
<evidence type="ECO:0000256" key="1">
    <source>
        <dbReference type="ARBA" id="ARBA00004251"/>
    </source>
</evidence>
<dbReference type="PANTHER" id="PTHR27000">
    <property type="entry name" value="LEUCINE-RICH REPEAT RECEPTOR-LIKE PROTEIN KINASE FAMILY PROTEIN-RELATED"/>
    <property type="match status" value="1"/>
</dbReference>
<dbReference type="Pfam" id="PF00560">
    <property type="entry name" value="LRR_1"/>
    <property type="match status" value="2"/>
</dbReference>
<keyword evidence="4" id="KW-0418">Kinase</keyword>
<evidence type="ECO:0000313" key="13">
    <source>
        <dbReference type="EMBL" id="KAK8545628.1"/>
    </source>
</evidence>
<evidence type="ECO:0000256" key="2">
    <source>
        <dbReference type="ARBA" id="ARBA00012513"/>
    </source>
</evidence>
<keyword evidence="14" id="KW-1185">Reference proteome</keyword>
<comment type="caution">
    <text evidence="13">The sequence shown here is derived from an EMBL/GenBank/DDBJ whole genome shotgun (WGS) entry which is preliminary data.</text>
</comment>
<comment type="subcellular location">
    <subcellularLocation>
        <location evidence="1">Cell membrane</location>
        <topology evidence="1">Single-pass type I membrane protein</topology>
    </subcellularLocation>
</comment>
<keyword evidence="12" id="KW-0325">Glycoprotein</keyword>
<protein>
    <recommendedName>
        <fullName evidence="2">non-specific serine/threonine protein kinase</fullName>
        <ecNumber evidence="2">2.7.11.1</ecNumber>
    </recommendedName>
</protein>
<dbReference type="InterPro" id="IPR032675">
    <property type="entry name" value="LRR_dom_sf"/>
</dbReference>
<evidence type="ECO:0000256" key="9">
    <source>
        <dbReference type="ARBA" id="ARBA00022989"/>
    </source>
</evidence>
<keyword evidence="8" id="KW-0677">Repeat</keyword>
<keyword evidence="10" id="KW-0472">Membrane</keyword>
<evidence type="ECO:0000256" key="4">
    <source>
        <dbReference type="ARBA" id="ARBA00022527"/>
    </source>
</evidence>
<dbReference type="InterPro" id="IPR001611">
    <property type="entry name" value="Leu-rich_rpt"/>
</dbReference>
<proteinExistence type="predicted"/>
<keyword evidence="4" id="KW-0723">Serine/threonine-protein kinase</keyword>
<dbReference type="EC" id="2.7.11.1" evidence="2"/>
<evidence type="ECO:0000256" key="10">
    <source>
        <dbReference type="ARBA" id="ARBA00023136"/>
    </source>
</evidence>
<dbReference type="SUPFAM" id="SSF52058">
    <property type="entry name" value="L domain-like"/>
    <property type="match status" value="1"/>
</dbReference>
<dbReference type="Proteomes" id="UP001472677">
    <property type="component" value="Unassembled WGS sequence"/>
</dbReference>
<keyword evidence="4" id="KW-0808">Transferase</keyword>
<evidence type="ECO:0000256" key="6">
    <source>
        <dbReference type="ARBA" id="ARBA00022692"/>
    </source>
</evidence>
<accession>A0ABR2DTI3</accession>
<evidence type="ECO:0000256" key="3">
    <source>
        <dbReference type="ARBA" id="ARBA00022475"/>
    </source>
</evidence>
<keyword evidence="3" id="KW-1003">Cell membrane</keyword>
<gene>
    <name evidence="13" type="ORF">V6N12_026458</name>
</gene>
<keyword evidence="6" id="KW-0812">Transmembrane</keyword>
<evidence type="ECO:0000256" key="11">
    <source>
        <dbReference type="ARBA" id="ARBA00023170"/>
    </source>
</evidence>
<dbReference type="Gene3D" id="3.80.10.10">
    <property type="entry name" value="Ribonuclease Inhibitor"/>
    <property type="match status" value="3"/>
</dbReference>
<name>A0ABR2DTI3_9ROSI</name>
<dbReference type="EMBL" id="JBBPBM010000023">
    <property type="protein sequence ID" value="KAK8545628.1"/>
    <property type="molecule type" value="Genomic_DNA"/>
</dbReference>
<organism evidence="13 14">
    <name type="scientific">Hibiscus sabdariffa</name>
    <name type="common">roselle</name>
    <dbReference type="NCBI Taxonomy" id="183260"/>
    <lineage>
        <taxon>Eukaryota</taxon>
        <taxon>Viridiplantae</taxon>
        <taxon>Streptophyta</taxon>
        <taxon>Embryophyta</taxon>
        <taxon>Tracheophyta</taxon>
        <taxon>Spermatophyta</taxon>
        <taxon>Magnoliopsida</taxon>
        <taxon>eudicotyledons</taxon>
        <taxon>Gunneridae</taxon>
        <taxon>Pentapetalae</taxon>
        <taxon>rosids</taxon>
        <taxon>malvids</taxon>
        <taxon>Malvales</taxon>
        <taxon>Malvaceae</taxon>
        <taxon>Malvoideae</taxon>
        <taxon>Hibiscus</taxon>
    </lineage>
</organism>
<keyword evidence="11" id="KW-0675">Receptor</keyword>
<evidence type="ECO:0000313" key="14">
    <source>
        <dbReference type="Proteomes" id="UP001472677"/>
    </source>
</evidence>